<gene>
    <name evidence="4" type="ORF">ZIOFF_022345</name>
</gene>
<evidence type="ECO:0000313" key="5">
    <source>
        <dbReference type="Proteomes" id="UP000734854"/>
    </source>
</evidence>
<dbReference type="InterPro" id="IPR001563">
    <property type="entry name" value="Peptidase_S10"/>
</dbReference>
<organism evidence="4 5">
    <name type="scientific">Zingiber officinale</name>
    <name type="common">Ginger</name>
    <name type="synonym">Amomum zingiber</name>
    <dbReference type="NCBI Taxonomy" id="94328"/>
    <lineage>
        <taxon>Eukaryota</taxon>
        <taxon>Viridiplantae</taxon>
        <taxon>Streptophyta</taxon>
        <taxon>Embryophyta</taxon>
        <taxon>Tracheophyta</taxon>
        <taxon>Spermatophyta</taxon>
        <taxon>Magnoliopsida</taxon>
        <taxon>Liliopsida</taxon>
        <taxon>Zingiberales</taxon>
        <taxon>Zingiberaceae</taxon>
        <taxon>Zingiber</taxon>
    </lineage>
</organism>
<dbReference type="GO" id="GO:0006508">
    <property type="term" value="P:proteolysis"/>
    <property type="evidence" value="ECO:0007669"/>
    <property type="project" value="InterPro"/>
</dbReference>
<dbReference type="GO" id="GO:0016747">
    <property type="term" value="F:acyltransferase activity, transferring groups other than amino-acyl groups"/>
    <property type="evidence" value="ECO:0007669"/>
    <property type="project" value="TreeGrafter"/>
</dbReference>
<comment type="similarity">
    <text evidence="1">Belongs to the peptidase S10 family.</text>
</comment>
<dbReference type="FunFam" id="3.40.50.12670:FF:000001">
    <property type="entry name" value="Carboxypeptidase"/>
    <property type="match status" value="1"/>
</dbReference>
<dbReference type="PANTHER" id="PTHR11802:SF29">
    <property type="entry name" value="SERINE CARBOXYPEPTIDASE-LIKE 19"/>
    <property type="match status" value="1"/>
</dbReference>
<dbReference type="Gene3D" id="3.40.50.12670">
    <property type="match status" value="1"/>
</dbReference>
<keyword evidence="3" id="KW-0325">Glycoprotein</keyword>
<dbReference type="PANTHER" id="PTHR11802">
    <property type="entry name" value="SERINE PROTEASE FAMILY S10 SERINE CARBOXYPEPTIDASE"/>
    <property type="match status" value="1"/>
</dbReference>
<dbReference type="GO" id="GO:0019748">
    <property type="term" value="P:secondary metabolic process"/>
    <property type="evidence" value="ECO:0007669"/>
    <property type="project" value="TreeGrafter"/>
</dbReference>
<evidence type="ECO:0000313" key="4">
    <source>
        <dbReference type="EMBL" id="KAG6518864.1"/>
    </source>
</evidence>
<dbReference type="InterPro" id="IPR033124">
    <property type="entry name" value="Ser_caboxypep_his_AS"/>
</dbReference>
<dbReference type="GO" id="GO:0004185">
    <property type="term" value="F:serine-type carboxypeptidase activity"/>
    <property type="evidence" value="ECO:0007669"/>
    <property type="project" value="InterPro"/>
</dbReference>
<dbReference type="InterPro" id="IPR029058">
    <property type="entry name" value="AB_hydrolase_fold"/>
</dbReference>
<dbReference type="FunFam" id="3.40.50.1820:FF:000072">
    <property type="entry name" value="Serine carboxypeptidase-like 19"/>
    <property type="match status" value="1"/>
</dbReference>
<reference evidence="4 5" key="1">
    <citation type="submission" date="2020-08" db="EMBL/GenBank/DDBJ databases">
        <title>Plant Genome Project.</title>
        <authorList>
            <person name="Zhang R.-G."/>
        </authorList>
    </citation>
    <scope>NUCLEOTIDE SEQUENCE [LARGE SCALE GENOMIC DNA]</scope>
    <source>
        <tissue evidence="4">Rhizome</tissue>
    </source>
</reference>
<dbReference type="Gene3D" id="3.40.50.1820">
    <property type="entry name" value="alpha/beta hydrolase"/>
    <property type="match status" value="1"/>
</dbReference>
<comment type="caution">
    <text evidence="4">The sequence shown here is derived from an EMBL/GenBank/DDBJ whole genome shotgun (WGS) entry which is preliminary data.</text>
</comment>
<dbReference type="SUPFAM" id="SSF53474">
    <property type="entry name" value="alpha/beta-Hydrolases"/>
    <property type="match status" value="1"/>
</dbReference>
<dbReference type="EMBL" id="JACMSC010000006">
    <property type="protein sequence ID" value="KAG6518864.1"/>
    <property type="molecule type" value="Genomic_DNA"/>
</dbReference>
<dbReference type="PROSITE" id="PS00560">
    <property type="entry name" value="CARBOXYPEPT_SER_HIS"/>
    <property type="match status" value="1"/>
</dbReference>
<keyword evidence="5" id="KW-1185">Reference proteome</keyword>
<accession>A0A8J5H8F6</accession>
<protein>
    <submittedName>
        <fullName evidence="4">Uncharacterized protein</fullName>
    </submittedName>
</protein>
<evidence type="ECO:0000256" key="3">
    <source>
        <dbReference type="ARBA" id="ARBA00023180"/>
    </source>
</evidence>
<dbReference type="AlphaFoldDB" id="A0A8J5H8F6"/>
<name>A0A8J5H8F6_ZINOF</name>
<dbReference type="Pfam" id="PF00450">
    <property type="entry name" value="Peptidase_S10"/>
    <property type="match status" value="1"/>
</dbReference>
<evidence type="ECO:0000256" key="2">
    <source>
        <dbReference type="ARBA" id="ARBA00022729"/>
    </source>
</evidence>
<sequence>MKLACRCSEKENKRVSARALLGGVAGDGLGIRRNWPATLLLGARRRHQDHSNPRSAVVRNYLDIRNLSAIISILRTVSYSPTSGLLIPQPDCPCPGTLLAQCPKLAHEWSSPLKLSKGETQSAGVSGLNTIRHLPGFEGPLPFSLETGYVNVDEANDVQLFYYFIQSERNPKIDPLIVWITGGPGCSALSGLLFEIGPLQFDVSGYTEGLLPSLLYRQSSWTQAANIIFLDSPVGTGFSYSSTPQGQVTSDTISSNDVCTFMKKWYADHPSFISNPLYIGGDSYSGLVVPVIAQYIAEGRAQDDLQFNLKGYLVGNPSTDFAYDGNAIIPYAHGMGLISDELYEATKKSCKGVYQTPINAECDRNLQAVNQGLLGINNVHILEPLCFFASPKPGEASTSRRELPEENFKVPLLKADLPLSCRSSAYLLSYSWTNNDTVRQVLGIHKGTKPYWIRCNYGINCTNDVPSSLQYHLSLTSNGYRALVYSGDHDMTVPYLGTQAWIRSLNFSIVDDWRSWWVDSQIAGFTRRYSNNLTFVTIKGGGHTAPEYLPRECLVMVDRWLSEAPL</sequence>
<dbReference type="PRINTS" id="PR00724">
    <property type="entry name" value="CRBOXYPTASEC"/>
</dbReference>
<evidence type="ECO:0000256" key="1">
    <source>
        <dbReference type="ARBA" id="ARBA00009431"/>
    </source>
</evidence>
<dbReference type="Proteomes" id="UP000734854">
    <property type="component" value="Unassembled WGS sequence"/>
</dbReference>
<keyword evidence="2" id="KW-0732">Signal</keyword>
<proteinExistence type="inferred from homology"/>